<dbReference type="EMBL" id="JBHSFN010000007">
    <property type="protein sequence ID" value="MFC4587012.1"/>
    <property type="molecule type" value="Genomic_DNA"/>
</dbReference>
<dbReference type="Pfam" id="PF00440">
    <property type="entry name" value="TetR_N"/>
    <property type="match status" value="1"/>
</dbReference>
<dbReference type="Gene3D" id="1.10.357.10">
    <property type="entry name" value="Tetracycline Repressor, domain 2"/>
    <property type="match status" value="1"/>
</dbReference>
<gene>
    <name evidence="7" type="ORF">ACFO8L_13050</name>
</gene>
<evidence type="ECO:0000259" key="6">
    <source>
        <dbReference type="PROSITE" id="PS50977"/>
    </source>
</evidence>
<evidence type="ECO:0000256" key="4">
    <source>
        <dbReference type="PROSITE-ProRule" id="PRU00335"/>
    </source>
</evidence>
<dbReference type="InterPro" id="IPR049445">
    <property type="entry name" value="TetR_SbtR-like_C"/>
</dbReference>
<dbReference type="PANTHER" id="PTHR30055:SF234">
    <property type="entry name" value="HTH-TYPE TRANSCRIPTIONAL REGULATOR BETI"/>
    <property type="match status" value="1"/>
</dbReference>
<dbReference type="PROSITE" id="PS01081">
    <property type="entry name" value="HTH_TETR_1"/>
    <property type="match status" value="1"/>
</dbReference>
<keyword evidence="3" id="KW-0804">Transcription</keyword>
<dbReference type="RefSeq" id="WP_262846968.1">
    <property type="nucleotide sequence ID" value="NZ_JANZYP010000055.1"/>
</dbReference>
<dbReference type="Proteomes" id="UP001595891">
    <property type="component" value="Unassembled WGS sequence"/>
</dbReference>
<dbReference type="InterPro" id="IPR009057">
    <property type="entry name" value="Homeodomain-like_sf"/>
</dbReference>
<dbReference type="SUPFAM" id="SSF48498">
    <property type="entry name" value="Tetracyclin repressor-like, C-terminal domain"/>
    <property type="match status" value="1"/>
</dbReference>
<accession>A0ABV9EBT1</accession>
<evidence type="ECO:0000256" key="2">
    <source>
        <dbReference type="ARBA" id="ARBA00023125"/>
    </source>
</evidence>
<evidence type="ECO:0000313" key="8">
    <source>
        <dbReference type="Proteomes" id="UP001595891"/>
    </source>
</evidence>
<name>A0ABV9EBT1_9ACTN</name>
<dbReference type="InterPro" id="IPR036271">
    <property type="entry name" value="Tet_transcr_reg_TetR-rel_C_sf"/>
</dbReference>
<comment type="caution">
    <text evidence="7">The sequence shown here is derived from an EMBL/GenBank/DDBJ whole genome shotgun (WGS) entry which is preliminary data.</text>
</comment>
<feature type="DNA-binding region" description="H-T-H motif" evidence="4">
    <location>
        <begin position="42"/>
        <end position="61"/>
    </location>
</feature>
<evidence type="ECO:0000313" key="7">
    <source>
        <dbReference type="EMBL" id="MFC4587012.1"/>
    </source>
</evidence>
<keyword evidence="2 4" id="KW-0238">DNA-binding</keyword>
<keyword evidence="1" id="KW-0805">Transcription regulation</keyword>
<dbReference type="Pfam" id="PF21597">
    <property type="entry name" value="TetR_C_43"/>
    <property type="match status" value="1"/>
</dbReference>
<proteinExistence type="predicted"/>
<feature type="region of interest" description="Disordered" evidence="5">
    <location>
        <begin position="1"/>
        <end position="23"/>
    </location>
</feature>
<dbReference type="PROSITE" id="PS50977">
    <property type="entry name" value="HTH_TETR_2"/>
    <property type="match status" value="1"/>
</dbReference>
<dbReference type="InterPro" id="IPR050109">
    <property type="entry name" value="HTH-type_TetR-like_transc_reg"/>
</dbReference>
<evidence type="ECO:0000256" key="3">
    <source>
        <dbReference type="ARBA" id="ARBA00023163"/>
    </source>
</evidence>
<feature type="domain" description="HTH tetR-type" evidence="6">
    <location>
        <begin position="20"/>
        <end position="79"/>
    </location>
</feature>
<protein>
    <submittedName>
        <fullName evidence="7">TetR/AcrR family transcriptional regulator</fullName>
    </submittedName>
</protein>
<organism evidence="7 8">
    <name type="scientific">Sphaerisporangium corydalis</name>
    <dbReference type="NCBI Taxonomy" id="1441875"/>
    <lineage>
        <taxon>Bacteria</taxon>
        <taxon>Bacillati</taxon>
        <taxon>Actinomycetota</taxon>
        <taxon>Actinomycetes</taxon>
        <taxon>Streptosporangiales</taxon>
        <taxon>Streptosporangiaceae</taxon>
        <taxon>Sphaerisporangium</taxon>
    </lineage>
</organism>
<evidence type="ECO:0000256" key="5">
    <source>
        <dbReference type="SAM" id="MobiDB-lite"/>
    </source>
</evidence>
<dbReference type="PRINTS" id="PR00455">
    <property type="entry name" value="HTHTETR"/>
</dbReference>
<reference evidence="8" key="1">
    <citation type="journal article" date="2019" name="Int. J. Syst. Evol. Microbiol.">
        <title>The Global Catalogue of Microorganisms (GCM) 10K type strain sequencing project: providing services to taxonomists for standard genome sequencing and annotation.</title>
        <authorList>
            <consortium name="The Broad Institute Genomics Platform"/>
            <consortium name="The Broad Institute Genome Sequencing Center for Infectious Disease"/>
            <person name="Wu L."/>
            <person name="Ma J."/>
        </authorList>
    </citation>
    <scope>NUCLEOTIDE SEQUENCE [LARGE SCALE GENOMIC DNA]</scope>
    <source>
        <strain evidence="8">CCUG 49560</strain>
    </source>
</reference>
<dbReference type="InterPro" id="IPR001647">
    <property type="entry name" value="HTH_TetR"/>
</dbReference>
<keyword evidence="8" id="KW-1185">Reference proteome</keyword>
<dbReference type="InterPro" id="IPR023772">
    <property type="entry name" value="DNA-bd_HTH_TetR-type_CS"/>
</dbReference>
<sequence length="195" mass="20303">MPDALPRDAQERRPPRADARRNRERVLAAAREAFAAEGPSVSLDEIARRAGLGAGTVHRHFPTKEELLKAVIADRLTALAEEAAGLAGAGDAGEAFFSFFHRLVATARGHLALSAAFAGAEELADAVREPGASLQAAIGVLLSRAQESGAVRGDIGPEELHAIIGGVLVMERRLSSAASRGRAMAVVVDGLRASS</sequence>
<dbReference type="SUPFAM" id="SSF46689">
    <property type="entry name" value="Homeodomain-like"/>
    <property type="match status" value="1"/>
</dbReference>
<dbReference type="PANTHER" id="PTHR30055">
    <property type="entry name" value="HTH-TYPE TRANSCRIPTIONAL REGULATOR RUTR"/>
    <property type="match status" value="1"/>
</dbReference>
<evidence type="ECO:0000256" key="1">
    <source>
        <dbReference type="ARBA" id="ARBA00023015"/>
    </source>
</evidence>